<feature type="domain" description="FAD-binding" evidence="6">
    <location>
        <begin position="44"/>
        <end position="399"/>
    </location>
</feature>
<dbReference type="InterPro" id="IPR038220">
    <property type="entry name" value="PHOX_C_sf"/>
</dbReference>
<keyword evidence="3" id="KW-0274">FAD</keyword>
<dbReference type="eggNOG" id="KOG3855">
    <property type="taxonomic scope" value="Eukaryota"/>
</dbReference>
<evidence type="ECO:0000256" key="5">
    <source>
        <dbReference type="SAM" id="MobiDB-lite"/>
    </source>
</evidence>
<dbReference type="InterPro" id="IPR002938">
    <property type="entry name" value="FAD-bd"/>
</dbReference>
<dbReference type="OrthoDB" id="5325318at2759"/>
<evidence type="ECO:0000259" key="6">
    <source>
        <dbReference type="Pfam" id="PF01494"/>
    </source>
</evidence>
<reference evidence="8 9" key="2">
    <citation type="journal article" date="2012" name="PLoS Pathog.">
        <title>Diverse lifestyles and strategies of plant pathogenesis encoded in the genomes of eighteen Dothideomycetes fungi.</title>
        <authorList>
            <person name="Ohm R.A."/>
            <person name="Feau N."/>
            <person name="Henrissat B."/>
            <person name="Schoch C.L."/>
            <person name="Horwitz B.A."/>
            <person name="Barry K.W."/>
            <person name="Condon B.J."/>
            <person name="Copeland A.C."/>
            <person name="Dhillon B."/>
            <person name="Glaser F."/>
            <person name="Hesse C.N."/>
            <person name="Kosti I."/>
            <person name="LaButti K."/>
            <person name="Lindquist E.A."/>
            <person name="Lucas S."/>
            <person name="Salamov A.A."/>
            <person name="Bradshaw R.E."/>
            <person name="Ciuffetti L."/>
            <person name="Hamelin R.C."/>
            <person name="Kema G.H.J."/>
            <person name="Lawrence C."/>
            <person name="Scott J.A."/>
            <person name="Spatafora J.W."/>
            <person name="Turgeon B.G."/>
            <person name="de Wit P.J.G.M."/>
            <person name="Zhong S."/>
            <person name="Goodwin S.B."/>
            <person name="Grigoriev I.V."/>
        </authorList>
    </citation>
    <scope>NUCLEOTIDE SEQUENCE [LARGE SCALE GENOMIC DNA]</scope>
    <source>
        <strain evidence="9">NZE10 / CBS 128990</strain>
    </source>
</reference>
<dbReference type="GO" id="GO:0016709">
    <property type="term" value="F:oxidoreductase activity, acting on paired donors, with incorporation or reduction of molecular oxygen, NAD(P)H as one donor, and incorporation of one atom of oxygen"/>
    <property type="evidence" value="ECO:0007669"/>
    <property type="project" value="UniProtKB-ARBA"/>
</dbReference>
<keyword evidence="9" id="KW-1185">Reference proteome</keyword>
<proteinExistence type="inferred from homology"/>
<organism evidence="8 9">
    <name type="scientific">Dothistroma septosporum (strain NZE10 / CBS 128990)</name>
    <name type="common">Red band needle blight fungus</name>
    <name type="synonym">Mycosphaerella pini</name>
    <dbReference type="NCBI Taxonomy" id="675120"/>
    <lineage>
        <taxon>Eukaryota</taxon>
        <taxon>Fungi</taxon>
        <taxon>Dikarya</taxon>
        <taxon>Ascomycota</taxon>
        <taxon>Pezizomycotina</taxon>
        <taxon>Dothideomycetes</taxon>
        <taxon>Dothideomycetidae</taxon>
        <taxon>Mycosphaerellales</taxon>
        <taxon>Mycosphaerellaceae</taxon>
        <taxon>Dothistroma</taxon>
    </lineage>
</organism>
<dbReference type="AlphaFoldDB" id="M2YMC6"/>
<feature type="compositionally biased region" description="Basic and acidic residues" evidence="5">
    <location>
        <begin position="17"/>
        <end position="26"/>
    </location>
</feature>
<dbReference type="Gene3D" id="3.50.50.60">
    <property type="entry name" value="FAD/NAD(P)-binding domain"/>
    <property type="match status" value="1"/>
</dbReference>
<gene>
    <name evidence="8" type="ORF">DOTSEDRAFT_72452</name>
</gene>
<evidence type="ECO:0000313" key="8">
    <source>
        <dbReference type="EMBL" id="EME43065.1"/>
    </source>
</evidence>
<dbReference type="Proteomes" id="UP000016933">
    <property type="component" value="Unassembled WGS sequence"/>
</dbReference>
<dbReference type="STRING" id="675120.M2YMC6"/>
<dbReference type="PRINTS" id="PR00420">
    <property type="entry name" value="RNGMNOXGNASE"/>
</dbReference>
<dbReference type="EMBL" id="KB446540">
    <property type="protein sequence ID" value="EME43065.1"/>
    <property type="molecule type" value="Genomic_DNA"/>
</dbReference>
<evidence type="ECO:0000259" key="7">
    <source>
        <dbReference type="Pfam" id="PF07976"/>
    </source>
</evidence>
<name>M2YMC6_DOTSN</name>
<evidence type="ECO:0000256" key="1">
    <source>
        <dbReference type="ARBA" id="ARBA00007801"/>
    </source>
</evidence>
<feature type="domain" description="Phenol hydroxylase-like C-terminal dimerisation" evidence="7">
    <location>
        <begin position="432"/>
        <end position="626"/>
    </location>
</feature>
<dbReference type="SUPFAM" id="SSF52833">
    <property type="entry name" value="Thioredoxin-like"/>
    <property type="match status" value="1"/>
</dbReference>
<dbReference type="SUPFAM" id="SSF54373">
    <property type="entry name" value="FAD-linked reductases, C-terminal domain"/>
    <property type="match status" value="1"/>
</dbReference>
<comment type="similarity">
    <text evidence="1">Belongs to the PheA/TfdB FAD monooxygenase family.</text>
</comment>
<dbReference type="Pfam" id="PF07976">
    <property type="entry name" value="Phe_hydrox_dim"/>
    <property type="match status" value="1"/>
</dbReference>
<evidence type="ECO:0008006" key="10">
    <source>
        <dbReference type="Google" id="ProtNLM"/>
    </source>
</evidence>
<dbReference type="OMA" id="IYDIAFW"/>
<dbReference type="PANTHER" id="PTHR43004:SF4">
    <property type="entry name" value="FAD-BINDING DOMAIN-CONTAINING PROTEIN"/>
    <property type="match status" value="1"/>
</dbReference>
<dbReference type="GO" id="GO:0071949">
    <property type="term" value="F:FAD binding"/>
    <property type="evidence" value="ECO:0007669"/>
    <property type="project" value="InterPro"/>
</dbReference>
<protein>
    <recommendedName>
        <fullName evidence="10">FAD-binding domain-containing protein</fullName>
    </recommendedName>
</protein>
<feature type="region of interest" description="Disordered" evidence="5">
    <location>
        <begin position="1"/>
        <end position="44"/>
    </location>
</feature>
<keyword evidence="4" id="KW-0560">Oxidoreductase</keyword>
<dbReference type="Gene3D" id="3.30.9.10">
    <property type="entry name" value="D-Amino Acid Oxidase, subunit A, domain 2"/>
    <property type="match status" value="1"/>
</dbReference>
<dbReference type="InterPro" id="IPR036188">
    <property type="entry name" value="FAD/NAD-bd_sf"/>
</dbReference>
<evidence type="ECO:0000256" key="3">
    <source>
        <dbReference type="ARBA" id="ARBA00022827"/>
    </source>
</evidence>
<accession>M2YMC6</accession>
<reference evidence="9" key="1">
    <citation type="journal article" date="2012" name="PLoS Genet.">
        <title>The genomes of the fungal plant pathogens Cladosporium fulvum and Dothistroma septosporum reveal adaptation to different hosts and lifestyles but also signatures of common ancestry.</title>
        <authorList>
            <person name="de Wit P.J.G.M."/>
            <person name="van der Burgt A."/>
            <person name="Oekmen B."/>
            <person name="Stergiopoulos I."/>
            <person name="Abd-Elsalam K.A."/>
            <person name="Aerts A.L."/>
            <person name="Bahkali A.H."/>
            <person name="Beenen H.G."/>
            <person name="Chettri P."/>
            <person name="Cox M.P."/>
            <person name="Datema E."/>
            <person name="de Vries R.P."/>
            <person name="Dhillon B."/>
            <person name="Ganley A.R."/>
            <person name="Griffiths S.A."/>
            <person name="Guo Y."/>
            <person name="Hamelin R.C."/>
            <person name="Henrissat B."/>
            <person name="Kabir M.S."/>
            <person name="Jashni M.K."/>
            <person name="Kema G."/>
            <person name="Klaubauf S."/>
            <person name="Lapidus A."/>
            <person name="Levasseur A."/>
            <person name="Lindquist E."/>
            <person name="Mehrabi R."/>
            <person name="Ohm R.A."/>
            <person name="Owen T.J."/>
            <person name="Salamov A."/>
            <person name="Schwelm A."/>
            <person name="Schijlen E."/>
            <person name="Sun H."/>
            <person name="van den Burg H.A."/>
            <person name="van Ham R.C.H.J."/>
            <person name="Zhang S."/>
            <person name="Goodwin S.B."/>
            <person name="Grigoriev I.V."/>
            <person name="Collemare J."/>
            <person name="Bradshaw R.E."/>
        </authorList>
    </citation>
    <scope>NUCLEOTIDE SEQUENCE [LARGE SCALE GENOMIC DNA]</scope>
    <source>
        <strain evidence="9">NZE10 / CBS 128990</strain>
    </source>
</reference>
<dbReference type="SUPFAM" id="SSF51905">
    <property type="entry name" value="FAD/NAD(P)-binding domain"/>
    <property type="match status" value="1"/>
</dbReference>
<dbReference type="Pfam" id="PF01494">
    <property type="entry name" value="FAD_binding_3"/>
    <property type="match status" value="1"/>
</dbReference>
<dbReference type="PANTHER" id="PTHR43004">
    <property type="entry name" value="TRK SYSTEM POTASSIUM UPTAKE PROTEIN"/>
    <property type="match status" value="1"/>
</dbReference>
<dbReference type="Gene3D" id="3.40.30.20">
    <property type="match status" value="1"/>
</dbReference>
<dbReference type="InterPro" id="IPR012941">
    <property type="entry name" value="Phe_hydrox_C_dim_dom"/>
</dbReference>
<evidence type="ECO:0000313" key="9">
    <source>
        <dbReference type="Proteomes" id="UP000016933"/>
    </source>
</evidence>
<evidence type="ECO:0000256" key="4">
    <source>
        <dbReference type="ARBA" id="ARBA00023002"/>
    </source>
</evidence>
<evidence type="ECO:0000256" key="2">
    <source>
        <dbReference type="ARBA" id="ARBA00022630"/>
    </source>
</evidence>
<sequence length="643" mass="72323">MIPSRKREAQGQNGYHDNPKAQKHDTNMSPGRLQGRHGGPEEDDYDVAVVGAGPAGLMLAANLVRFGVKTVILDDRPHKTSTGRADGLQPKTIETLRQMRLADGLLKRGARIHDICFWSSSPESSMRRTHRDVHYPPVVDLLDPYILLVHQGMVEDVFLRDLEDRSVGVRRSAPFLHYEKTPGQERALNVRYDDQGSRKTIRADYLVGCDGAHSQVRKCIPDAIAEGSSSEAIWGVLDGEIDTDFPDLWSKAVAYSHKYGNVLCIPRERNLTRLYIELKSEDGERLPKEEATQEYVMERAKAILSPYTLSWRTIEWFGIYQVGQRVASRFSDPSQHVFIAGDASHTHSPKAAQGMNTSMHDSLNLAWKLNLAIRGLAKPELLLTYEDERRKIAKDLIEFDYEHANAFHDGDPTALAKNFLKNVKFISGVGAEYNANILSRQPSTKTVLQPGSLLTPARVTRYIDANPVDIQLDIPMLGQFRMYFLSPDLVKALPFLHAVCASISVMLASNAQAELSYLKKPRSWSDMESYVRPDRYLASSQLFTPAIVTGSHKDLFEIDNLPRLLKVSKWTVYLDNVPEQSTNGKHCLQKWIGDMTPSEVALINVRPDGYVGSLGRWDTERQPDVADEAASWVQEYYTSFLSI</sequence>
<dbReference type="InterPro" id="IPR050641">
    <property type="entry name" value="RIFMO-like"/>
</dbReference>
<dbReference type="HOGENOM" id="CLU_009665_9_3_1"/>
<keyword evidence="2" id="KW-0285">Flavoprotein</keyword>
<dbReference type="InterPro" id="IPR036249">
    <property type="entry name" value="Thioredoxin-like_sf"/>
</dbReference>